<protein>
    <submittedName>
        <fullName evidence="2">Uncharacterized protein</fullName>
    </submittedName>
</protein>
<proteinExistence type="predicted"/>
<organism evidence="2 3">
    <name type="scientific">Stagnihabitans tardus</name>
    <dbReference type="NCBI Taxonomy" id="2699202"/>
    <lineage>
        <taxon>Bacteria</taxon>
        <taxon>Pseudomonadati</taxon>
        <taxon>Pseudomonadota</taxon>
        <taxon>Alphaproteobacteria</taxon>
        <taxon>Rhodobacterales</taxon>
        <taxon>Paracoccaceae</taxon>
        <taxon>Stagnihabitans</taxon>
    </lineage>
</organism>
<name>A0AAE4YBR0_9RHOB</name>
<evidence type="ECO:0000256" key="1">
    <source>
        <dbReference type="SAM" id="Phobius"/>
    </source>
</evidence>
<dbReference type="EMBL" id="JAABNR010000003">
    <property type="protein sequence ID" value="NBZ86745.1"/>
    <property type="molecule type" value="Genomic_DNA"/>
</dbReference>
<reference evidence="2" key="1">
    <citation type="submission" date="2020-01" db="EMBL/GenBank/DDBJ databases">
        <authorList>
            <person name="Chen W.-M."/>
        </authorList>
    </citation>
    <scope>NUCLEOTIDE SEQUENCE</scope>
    <source>
        <strain evidence="2">CYK-10</strain>
    </source>
</reference>
<keyword evidence="1" id="KW-0472">Membrane</keyword>
<keyword evidence="3" id="KW-1185">Reference proteome</keyword>
<sequence>MFFTYLARLLARLTFLLSLAVMLFASPPLWKRDLTAPIWALPPEVFMATFAFGLLILFVGALLGVLTDISKTLAKTKE</sequence>
<dbReference type="Proteomes" id="UP001193501">
    <property type="component" value="Unassembled WGS sequence"/>
</dbReference>
<accession>A0AAE4YBR0</accession>
<evidence type="ECO:0000313" key="3">
    <source>
        <dbReference type="Proteomes" id="UP001193501"/>
    </source>
</evidence>
<dbReference type="AlphaFoldDB" id="A0AAE4YBR0"/>
<gene>
    <name evidence="2" type="ORF">GV832_04065</name>
</gene>
<comment type="caution">
    <text evidence="2">The sequence shown here is derived from an EMBL/GenBank/DDBJ whole genome shotgun (WGS) entry which is preliminary data.</text>
</comment>
<keyword evidence="1" id="KW-0812">Transmembrane</keyword>
<evidence type="ECO:0000313" key="2">
    <source>
        <dbReference type="EMBL" id="NBZ86745.1"/>
    </source>
</evidence>
<keyword evidence="1" id="KW-1133">Transmembrane helix</keyword>
<feature type="transmembrane region" description="Helical" evidence="1">
    <location>
        <begin position="45"/>
        <end position="67"/>
    </location>
</feature>
<dbReference type="RefSeq" id="WP_168773561.1">
    <property type="nucleotide sequence ID" value="NZ_JAABNR010000003.1"/>
</dbReference>